<dbReference type="KEGG" id="cge:118238192"/>
<protein>
    <submittedName>
        <fullName evidence="3">Wiskott-Aldrich syndrome protein homolog</fullName>
    </submittedName>
</protein>
<sequence length="138" mass="14403">MPQPPRSALPPVSSLRAAGSRGLGGGEVTQEPVGGRGRRGRGWRVEGTEAGAWRPLPSGAEKQRRRRASPSPAADPPRRPPSCSLRPPRGHAGASPALRSVACSPCSAASRARRPPALPHVTRRPPPLPSPGPGPLRR</sequence>
<proteinExistence type="predicted"/>
<evidence type="ECO:0000256" key="1">
    <source>
        <dbReference type="SAM" id="MobiDB-lite"/>
    </source>
</evidence>
<feature type="region of interest" description="Disordered" evidence="1">
    <location>
        <begin position="1"/>
        <end position="138"/>
    </location>
</feature>
<dbReference type="RefSeq" id="XP_035294660.1">
    <property type="nucleotide sequence ID" value="XM_035438769.1"/>
</dbReference>
<dbReference type="GeneID" id="118238192"/>
<organism evidence="2 3">
    <name type="scientific">Cricetulus griseus</name>
    <name type="common">Chinese hamster</name>
    <name type="synonym">Cricetulus barabensis griseus</name>
    <dbReference type="NCBI Taxonomy" id="10029"/>
    <lineage>
        <taxon>Eukaryota</taxon>
        <taxon>Metazoa</taxon>
        <taxon>Chordata</taxon>
        <taxon>Craniata</taxon>
        <taxon>Vertebrata</taxon>
        <taxon>Euteleostomi</taxon>
        <taxon>Mammalia</taxon>
        <taxon>Eutheria</taxon>
        <taxon>Euarchontoglires</taxon>
        <taxon>Glires</taxon>
        <taxon>Rodentia</taxon>
        <taxon>Myomorpha</taxon>
        <taxon>Muroidea</taxon>
        <taxon>Cricetidae</taxon>
        <taxon>Cricetinae</taxon>
        <taxon>Cricetulus</taxon>
    </lineage>
</organism>
<reference evidence="2" key="1">
    <citation type="journal article" date="2018" name="Biotechnol. Bioeng.">
        <title>A reference genome of the Chinese hamster based on a hybrid assembly strategy.</title>
        <authorList>
            <person name="Rupp O."/>
            <person name="MacDonald M.L."/>
            <person name="Li S."/>
            <person name="Dhiman H."/>
            <person name="Polson S."/>
            <person name="Griep S."/>
            <person name="Heffner K."/>
            <person name="Hernandez I."/>
            <person name="Brinkrolf K."/>
            <person name="Jadhav V."/>
            <person name="Samoudi M."/>
            <person name="Hao H."/>
            <person name="Kingham B."/>
            <person name="Goesmann A."/>
            <person name="Betenbaugh M.J."/>
            <person name="Lewis N.E."/>
            <person name="Borth N."/>
            <person name="Lee K.H."/>
        </authorList>
    </citation>
    <scope>NUCLEOTIDE SEQUENCE [LARGE SCALE GENOMIC DNA]</scope>
    <source>
        <strain evidence="2">17A/GY</strain>
    </source>
</reference>
<reference evidence="2" key="2">
    <citation type="journal article" date="2020" name="Biotechnol. Bioeng.">
        <title>Chromosome-scale scaffolds for the Chinese hamster reference genome assembly to facilitate the study of the CHO epigenome.</title>
        <authorList>
            <person name="Hilliard W."/>
            <person name="MacDonald M."/>
            <person name="Lee K.H."/>
        </authorList>
    </citation>
    <scope>NUCLEOTIDE SEQUENCE [LARGE SCALE GENOMIC DNA]</scope>
    <source>
        <strain evidence="2">17A/GY</strain>
    </source>
</reference>
<evidence type="ECO:0000313" key="3">
    <source>
        <dbReference type="RefSeq" id="XP_035294660.1"/>
    </source>
</evidence>
<accession>A0A9J7GPW6</accession>
<feature type="non-terminal residue" evidence="3">
    <location>
        <position position="138"/>
    </location>
</feature>
<gene>
    <name evidence="3" type="primary">LOC118238192</name>
</gene>
<feature type="compositionally biased region" description="Pro residues" evidence="1">
    <location>
        <begin position="124"/>
        <end position="138"/>
    </location>
</feature>
<reference evidence="3" key="3">
    <citation type="submission" date="2025-08" db="UniProtKB">
        <authorList>
            <consortium name="RefSeq"/>
        </authorList>
    </citation>
    <scope>IDENTIFICATION</scope>
    <source>
        <strain evidence="3">17A/GY</strain>
        <tissue evidence="3">Liver</tissue>
    </source>
</reference>
<evidence type="ECO:0000313" key="2">
    <source>
        <dbReference type="Proteomes" id="UP001108280"/>
    </source>
</evidence>
<dbReference type="Proteomes" id="UP001108280">
    <property type="component" value="Chromosome 2"/>
</dbReference>
<keyword evidence="2" id="KW-1185">Reference proteome</keyword>
<name>A0A9J7GPW6_CRIGR</name>
<dbReference type="AlphaFoldDB" id="A0A9J7GPW6"/>